<organism evidence="2">
    <name type="scientific">Anguilla anguilla</name>
    <name type="common">European freshwater eel</name>
    <name type="synonym">Muraena anguilla</name>
    <dbReference type="NCBI Taxonomy" id="7936"/>
    <lineage>
        <taxon>Eukaryota</taxon>
        <taxon>Metazoa</taxon>
        <taxon>Chordata</taxon>
        <taxon>Craniata</taxon>
        <taxon>Vertebrata</taxon>
        <taxon>Euteleostomi</taxon>
        <taxon>Actinopterygii</taxon>
        <taxon>Neopterygii</taxon>
        <taxon>Teleostei</taxon>
        <taxon>Anguilliformes</taxon>
        <taxon>Anguillidae</taxon>
        <taxon>Anguilla</taxon>
    </lineage>
</organism>
<feature type="region of interest" description="Disordered" evidence="1">
    <location>
        <begin position="1"/>
        <end position="23"/>
    </location>
</feature>
<reference evidence="2" key="2">
    <citation type="journal article" date="2015" name="Fish Shellfish Immunol.">
        <title>Early steps in the European eel (Anguilla anguilla)-Vibrio vulnificus interaction in the gills: Role of the RtxA13 toxin.</title>
        <authorList>
            <person name="Callol A."/>
            <person name="Pajuelo D."/>
            <person name="Ebbesson L."/>
            <person name="Teles M."/>
            <person name="MacKenzie S."/>
            <person name="Amaro C."/>
        </authorList>
    </citation>
    <scope>NUCLEOTIDE SEQUENCE</scope>
</reference>
<accession>A0A0E9RBV6</accession>
<reference evidence="2" key="1">
    <citation type="submission" date="2014-11" db="EMBL/GenBank/DDBJ databases">
        <authorList>
            <person name="Amaro Gonzalez C."/>
        </authorList>
    </citation>
    <scope>NUCLEOTIDE SEQUENCE</scope>
</reference>
<evidence type="ECO:0000313" key="2">
    <source>
        <dbReference type="EMBL" id="JAH25808.1"/>
    </source>
</evidence>
<sequence>MKNNNTKRKRRNRKQNFPYRIVL</sequence>
<name>A0A0E9RBV6_ANGAN</name>
<dbReference type="AlphaFoldDB" id="A0A0E9RBV6"/>
<protein>
    <submittedName>
        <fullName evidence="2">Uncharacterized protein</fullName>
    </submittedName>
</protein>
<feature type="compositionally biased region" description="Basic residues" evidence="1">
    <location>
        <begin position="1"/>
        <end position="14"/>
    </location>
</feature>
<evidence type="ECO:0000256" key="1">
    <source>
        <dbReference type="SAM" id="MobiDB-lite"/>
    </source>
</evidence>
<dbReference type="EMBL" id="GBXM01082769">
    <property type="protein sequence ID" value="JAH25808.1"/>
    <property type="molecule type" value="Transcribed_RNA"/>
</dbReference>
<proteinExistence type="predicted"/>